<sequence length="108" mass="12312">MDLSSGFCRYESNLDLKWKKRRRLRGGLEVTSWDQRAPSSKPDSKEDLPRMWACCFLNLTSLVKGPSTGVVRKFGEGGASSFDALVIGPWFKITRCVRNSPYCFKTER</sequence>
<reference evidence="1 2" key="1">
    <citation type="journal article" date="2019" name="Sci. Rep.">
        <title>Orb-weaving spider Araneus ventricosus genome elucidates the spidroin gene catalogue.</title>
        <authorList>
            <person name="Kono N."/>
            <person name="Nakamura H."/>
            <person name="Ohtoshi R."/>
            <person name="Moran D.A.P."/>
            <person name="Shinohara A."/>
            <person name="Yoshida Y."/>
            <person name="Fujiwara M."/>
            <person name="Mori M."/>
            <person name="Tomita M."/>
            <person name="Arakawa K."/>
        </authorList>
    </citation>
    <scope>NUCLEOTIDE SEQUENCE [LARGE SCALE GENOMIC DNA]</scope>
</reference>
<keyword evidence="2" id="KW-1185">Reference proteome</keyword>
<dbReference type="EMBL" id="BGPR01002156">
    <property type="protein sequence ID" value="GBM68681.1"/>
    <property type="molecule type" value="Genomic_DNA"/>
</dbReference>
<dbReference type="AlphaFoldDB" id="A0A4Y2HTG8"/>
<evidence type="ECO:0000313" key="1">
    <source>
        <dbReference type="EMBL" id="GBM68681.1"/>
    </source>
</evidence>
<dbReference type="Proteomes" id="UP000499080">
    <property type="component" value="Unassembled WGS sequence"/>
</dbReference>
<comment type="caution">
    <text evidence="1">The sequence shown here is derived from an EMBL/GenBank/DDBJ whole genome shotgun (WGS) entry which is preliminary data.</text>
</comment>
<organism evidence="1 2">
    <name type="scientific">Araneus ventricosus</name>
    <name type="common">Orbweaver spider</name>
    <name type="synonym">Epeira ventricosa</name>
    <dbReference type="NCBI Taxonomy" id="182803"/>
    <lineage>
        <taxon>Eukaryota</taxon>
        <taxon>Metazoa</taxon>
        <taxon>Ecdysozoa</taxon>
        <taxon>Arthropoda</taxon>
        <taxon>Chelicerata</taxon>
        <taxon>Arachnida</taxon>
        <taxon>Araneae</taxon>
        <taxon>Araneomorphae</taxon>
        <taxon>Entelegynae</taxon>
        <taxon>Araneoidea</taxon>
        <taxon>Araneidae</taxon>
        <taxon>Araneus</taxon>
    </lineage>
</organism>
<protein>
    <submittedName>
        <fullName evidence="1">Uncharacterized protein</fullName>
    </submittedName>
</protein>
<name>A0A4Y2HTG8_ARAVE</name>
<gene>
    <name evidence="1" type="ORF">AVEN_255403_1</name>
</gene>
<accession>A0A4Y2HTG8</accession>
<proteinExistence type="predicted"/>
<evidence type="ECO:0000313" key="2">
    <source>
        <dbReference type="Proteomes" id="UP000499080"/>
    </source>
</evidence>